<dbReference type="InterPro" id="IPR004375">
    <property type="entry name" value="NanQ/TabA/YiaL"/>
</dbReference>
<dbReference type="SUPFAM" id="SSF51197">
    <property type="entry name" value="Clavaminate synthase-like"/>
    <property type="match status" value="1"/>
</dbReference>
<comment type="caution">
    <text evidence="1">The sequence shown here is derived from an EMBL/GenBank/DDBJ whole genome shotgun (WGS) entry which is preliminary data.</text>
</comment>
<accession>A0ABX1ZLL2</accession>
<keyword evidence="2" id="KW-1185">Reference proteome</keyword>
<dbReference type="Gene3D" id="2.60.120.370">
    <property type="entry name" value="YhcH/YjgK/YiaL"/>
    <property type="match status" value="1"/>
</dbReference>
<name>A0ABX1ZLL2_9BACL</name>
<dbReference type="Pfam" id="PF04074">
    <property type="entry name" value="DUF386"/>
    <property type="match status" value="1"/>
</dbReference>
<dbReference type="NCBIfam" id="TIGR00022">
    <property type="entry name" value="YhcH/YjgK/YiaL family protein"/>
    <property type="match status" value="1"/>
</dbReference>
<dbReference type="Proteomes" id="UP000618579">
    <property type="component" value="Unassembled WGS sequence"/>
</dbReference>
<dbReference type="InterPro" id="IPR037012">
    <property type="entry name" value="NanQ/TabA/YiaL_sf"/>
</dbReference>
<gene>
    <name evidence="1" type="ORF">GC097_11895</name>
</gene>
<evidence type="ECO:0000313" key="1">
    <source>
        <dbReference type="EMBL" id="NOV00716.1"/>
    </source>
</evidence>
<reference evidence="1 2" key="1">
    <citation type="submission" date="2019-10" db="EMBL/GenBank/DDBJ databases">
        <title>Description of Paenibacillus pedi sp. nov.</title>
        <authorList>
            <person name="Carlier A."/>
            <person name="Qi S."/>
        </authorList>
    </citation>
    <scope>NUCLEOTIDE SEQUENCE [LARGE SCALE GENOMIC DNA]</scope>
    <source>
        <strain evidence="1 2">LMG 31457</strain>
    </source>
</reference>
<organism evidence="1 2">
    <name type="scientific">Paenibacillus planticolens</name>
    <dbReference type="NCBI Taxonomy" id="2654976"/>
    <lineage>
        <taxon>Bacteria</taxon>
        <taxon>Bacillati</taxon>
        <taxon>Bacillota</taxon>
        <taxon>Bacilli</taxon>
        <taxon>Bacillales</taxon>
        <taxon>Paenibacillaceae</taxon>
        <taxon>Paenibacillus</taxon>
    </lineage>
</organism>
<protein>
    <submittedName>
        <fullName evidence="1">DUF386 family protein</fullName>
    </submittedName>
</protein>
<evidence type="ECO:0000313" key="2">
    <source>
        <dbReference type="Proteomes" id="UP000618579"/>
    </source>
</evidence>
<dbReference type="PANTHER" id="PTHR34986:SF1">
    <property type="entry name" value="PROTEIN YIAL"/>
    <property type="match status" value="1"/>
</dbReference>
<sequence>MGRYDRRGIANLGICRRRGTAVIIGNKENWEKERLFVHPVLRQIMDEIQNVDFSQMDNGKYTVQGDDIYYTVMELSARDKQETRAEKHNTYIDVHYLIDGQETIGWAGESANLTVVESSIENDYSLYDSAAGEQFVELTPGMYAVFYPHDVHRPGLMGREDHNPSRIRKVVVKINKDLIIGG</sequence>
<dbReference type="PANTHER" id="PTHR34986">
    <property type="entry name" value="EVOLVED BETA-GALACTOSIDASE SUBUNIT BETA"/>
    <property type="match status" value="1"/>
</dbReference>
<dbReference type="EMBL" id="WHNZ01000022">
    <property type="protein sequence ID" value="NOV00716.1"/>
    <property type="molecule type" value="Genomic_DNA"/>
</dbReference>
<proteinExistence type="predicted"/>